<evidence type="ECO:0000313" key="1">
    <source>
        <dbReference type="EMBL" id="GFH28880.1"/>
    </source>
</evidence>
<feature type="non-terminal residue" evidence="1">
    <location>
        <position position="175"/>
    </location>
</feature>
<keyword evidence="2" id="KW-1185">Reference proteome</keyword>
<dbReference type="Proteomes" id="UP000485058">
    <property type="component" value="Unassembled WGS sequence"/>
</dbReference>
<protein>
    <submittedName>
        <fullName evidence="1">Uncharacterized protein</fullName>
    </submittedName>
</protein>
<gene>
    <name evidence="1" type="ORF">HaLaN_27443</name>
</gene>
<organism evidence="1 2">
    <name type="scientific">Haematococcus lacustris</name>
    <name type="common">Green alga</name>
    <name type="synonym">Haematococcus pluvialis</name>
    <dbReference type="NCBI Taxonomy" id="44745"/>
    <lineage>
        <taxon>Eukaryota</taxon>
        <taxon>Viridiplantae</taxon>
        <taxon>Chlorophyta</taxon>
        <taxon>core chlorophytes</taxon>
        <taxon>Chlorophyceae</taxon>
        <taxon>CS clade</taxon>
        <taxon>Chlamydomonadales</taxon>
        <taxon>Haematococcaceae</taxon>
        <taxon>Haematococcus</taxon>
    </lineage>
</organism>
<name>A0A6A0A871_HAELA</name>
<comment type="caution">
    <text evidence="1">The sequence shown here is derived from an EMBL/GenBank/DDBJ whole genome shotgun (WGS) entry which is preliminary data.</text>
</comment>
<dbReference type="EMBL" id="BLLF01004081">
    <property type="protein sequence ID" value="GFH28880.1"/>
    <property type="molecule type" value="Genomic_DNA"/>
</dbReference>
<evidence type="ECO:0000313" key="2">
    <source>
        <dbReference type="Proteomes" id="UP000485058"/>
    </source>
</evidence>
<dbReference type="AlphaFoldDB" id="A0A6A0A871"/>
<sequence length="175" mass="18863">AKEAAGQIHSRGLPGSEPAACKADCPAAGSHDAYLDHAGSVWRYTSAERRHYGVTLTLHVLLWETPPLASCGASCSAAGSERQTSHVITIAAIQPVQTGDGGHADMKLSSWLQVANMADEHTDYMLTAHHYAVSGLTPTTLLPAHTVCQHIHPTVLFLLIRVCKVFLWPHEFAHE</sequence>
<proteinExistence type="predicted"/>
<feature type="non-terminal residue" evidence="1">
    <location>
        <position position="1"/>
    </location>
</feature>
<reference evidence="1 2" key="1">
    <citation type="submission" date="2020-02" db="EMBL/GenBank/DDBJ databases">
        <title>Draft genome sequence of Haematococcus lacustris strain NIES-144.</title>
        <authorList>
            <person name="Morimoto D."/>
            <person name="Nakagawa S."/>
            <person name="Yoshida T."/>
            <person name="Sawayama S."/>
        </authorList>
    </citation>
    <scope>NUCLEOTIDE SEQUENCE [LARGE SCALE GENOMIC DNA]</scope>
    <source>
        <strain evidence="1 2">NIES-144</strain>
    </source>
</reference>
<accession>A0A6A0A871</accession>